<dbReference type="Pfam" id="PF01079">
    <property type="entry name" value="Hint"/>
    <property type="match status" value="1"/>
</dbReference>
<dbReference type="Gene3D" id="2.170.16.10">
    <property type="entry name" value="Hedgehog/Intein (Hint) domain"/>
    <property type="match status" value="1"/>
</dbReference>
<dbReference type="InterPro" id="IPR050387">
    <property type="entry name" value="Hedgehog_Signaling"/>
</dbReference>
<dbReference type="GO" id="GO:0016540">
    <property type="term" value="P:protein autoprocessing"/>
    <property type="evidence" value="ECO:0007669"/>
    <property type="project" value="InterPro"/>
</dbReference>
<name>A0A1X6NXJ2_PORUM</name>
<dbReference type="PANTHER" id="PTHR11889:SF31">
    <property type="entry name" value="PROTEIN HEDGEHOG"/>
    <property type="match status" value="1"/>
</dbReference>
<proteinExistence type="predicted"/>
<evidence type="ECO:0000313" key="2">
    <source>
        <dbReference type="EMBL" id="OSX73318.1"/>
    </source>
</evidence>
<accession>A0A1X6NXJ2</accession>
<gene>
    <name evidence="2" type="ORF">BU14_0357s0011</name>
</gene>
<dbReference type="InterPro" id="IPR036844">
    <property type="entry name" value="Hint_dom_sf"/>
</dbReference>
<dbReference type="SUPFAM" id="SSF51294">
    <property type="entry name" value="Hedgehog/intein (Hint) domain"/>
    <property type="match status" value="1"/>
</dbReference>
<sequence length="323" mass="33247">MLPPEIAALPPLRRIYASVTRPGELRAESTTNLTCTLVYDWPPGAPVDAIVSGMHKNKAVAVLGDRVCTCYLPFEFSSIAQKSLGCARIAAARAGREKQCFPATARVTLAGGRRVRVDALALGDRLSVASAAGEAPSSSPLLGWTHRDALAVRQFVAIAYELHGGASRANTSAAAVPQPPPFPHTLRASPGHYLYTVAGRLIPAEEVVVGDALAAADGSSALVVGVSTALGVGLYNPHPAAGELIVDGLRVSAYTTAFPRTLSHVALAPVRAAAAAGVVDPLGRLWPAVVVVDQLVTGIGEWLTTAGARVADGMVAGLSGLSF</sequence>
<dbReference type="CDD" id="cd00081">
    <property type="entry name" value="Hint"/>
    <property type="match status" value="1"/>
</dbReference>
<dbReference type="AlphaFoldDB" id="A0A1X6NXJ2"/>
<organism evidence="2 3">
    <name type="scientific">Porphyra umbilicalis</name>
    <name type="common">Purple laver</name>
    <name type="synonym">Red alga</name>
    <dbReference type="NCBI Taxonomy" id="2786"/>
    <lineage>
        <taxon>Eukaryota</taxon>
        <taxon>Rhodophyta</taxon>
        <taxon>Bangiophyceae</taxon>
        <taxon>Bangiales</taxon>
        <taxon>Bangiaceae</taxon>
        <taxon>Porphyra</taxon>
    </lineage>
</organism>
<dbReference type="SMART" id="SM00306">
    <property type="entry name" value="HintN"/>
    <property type="match status" value="1"/>
</dbReference>
<dbReference type="PANTHER" id="PTHR11889">
    <property type="entry name" value="HEDGEHOG"/>
    <property type="match status" value="1"/>
</dbReference>
<dbReference type="InterPro" id="IPR003587">
    <property type="entry name" value="Hint_dom_N"/>
</dbReference>
<dbReference type="OrthoDB" id="411926at2759"/>
<dbReference type="EMBL" id="KV919003">
    <property type="protein sequence ID" value="OSX73318.1"/>
    <property type="molecule type" value="Genomic_DNA"/>
</dbReference>
<feature type="domain" description="Hint" evidence="1">
    <location>
        <begin position="98"/>
        <end position="217"/>
    </location>
</feature>
<reference evidence="2 3" key="1">
    <citation type="submission" date="2017-03" db="EMBL/GenBank/DDBJ databases">
        <title>WGS assembly of Porphyra umbilicalis.</title>
        <authorList>
            <person name="Brawley S.H."/>
            <person name="Blouin N.A."/>
            <person name="Ficko-Blean E."/>
            <person name="Wheeler G.L."/>
            <person name="Lohr M."/>
            <person name="Goodson H.V."/>
            <person name="Jenkins J.W."/>
            <person name="Blaby-Haas C.E."/>
            <person name="Helliwell K.E."/>
            <person name="Chan C."/>
            <person name="Marriage T."/>
            <person name="Bhattacharya D."/>
            <person name="Klein A.S."/>
            <person name="Badis Y."/>
            <person name="Brodie J."/>
            <person name="Cao Y."/>
            <person name="Collen J."/>
            <person name="Dittami S.M."/>
            <person name="Gachon C.M."/>
            <person name="Green B.R."/>
            <person name="Karpowicz S."/>
            <person name="Kim J.W."/>
            <person name="Kudahl U."/>
            <person name="Lin S."/>
            <person name="Michel G."/>
            <person name="Mittag M."/>
            <person name="Olson B.J."/>
            <person name="Pangilinan J."/>
            <person name="Peng Y."/>
            <person name="Qiu H."/>
            <person name="Shu S."/>
            <person name="Singer J.T."/>
            <person name="Smith A.G."/>
            <person name="Sprecher B.N."/>
            <person name="Wagner V."/>
            <person name="Wang W."/>
            <person name="Wang Z.-Y."/>
            <person name="Yan J."/>
            <person name="Yarish C."/>
            <person name="Zoeuner-Riek S."/>
            <person name="Zhuang Y."/>
            <person name="Zou Y."/>
            <person name="Lindquist E.A."/>
            <person name="Grimwood J."/>
            <person name="Barry K."/>
            <person name="Rokhsar D.S."/>
            <person name="Schmutz J."/>
            <person name="Stiller J.W."/>
            <person name="Grossman A.R."/>
            <person name="Prochnik S.E."/>
        </authorList>
    </citation>
    <scope>NUCLEOTIDE SEQUENCE [LARGE SCALE GENOMIC DNA]</scope>
    <source>
        <strain evidence="2">4086291</strain>
    </source>
</reference>
<dbReference type="Proteomes" id="UP000218209">
    <property type="component" value="Unassembled WGS sequence"/>
</dbReference>
<protein>
    <recommendedName>
        <fullName evidence="1">Hint domain-containing protein</fullName>
    </recommendedName>
</protein>
<evidence type="ECO:0000313" key="3">
    <source>
        <dbReference type="Proteomes" id="UP000218209"/>
    </source>
</evidence>
<evidence type="ECO:0000259" key="1">
    <source>
        <dbReference type="SMART" id="SM00306"/>
    </source>
</evidence>
<dbReference type="InterPro" id="IPR001767">
    <property type="entry name" value="Hedgehog_Hint"/>
</dbReference>
<keyword evidence="3" id="KW-1185">Reference proteome</keyword>